<keyword evidence="5 6" id="KW-0472">Membrane</keyword>
<keyword evidence="3 6" id="KW-0812">Transmembrane</keyword>
<dbReference type="PATRIC" id="fig|1603606.3.peg.899"/>
<protein>
    <submittedName>
        <fullName evidence="8">Sugar phosphate permease</fullName>
    </submittedName>
</protein>
<dbReference type="InterPro" id="IPR036259">
    <property type="entry name" value="MFS_trans_sf"/>
</dbReference>
<evidence type="ECO:0000256" key="1">
    <source>
        <dbReference type="ARBA" id="ARBA00004651"/>
    </source>
</evidence>
<keyword evidence="9" id="KW-1185">Reference proteome</keyword>
<gene>
    <name evidence="8" type="ORF">DSOUD_0818</name>
</gene>
<feature type="transmembrane region" description="Helical" evidence="6">
    <location>
        <begin position="147"/>
        <end position="167"/>
    </location>
</feature>
<dbReference type="InterPro" id="IPR020846">
    <property type="entry name" value="MFS_dom"/>
</dbReference>
<proteinExistence type="predicted"/>
<feature type="transmembrane region" description="Helical" evidence="6">
    <location>
        <begin position="316"/>
        <end position="336"/>
    </location>
</feature>
<dbReference type="GO" id="GO:0022857">
    <property type="term" value="F:transmembrane transporter activity"/>
    <property type="evidence" value="ECO:0007669"/>
    <property type="project" value="InterPro"/>
</dbReference>
<evidence type="ECO:0000313" key="9">
    <source>
        <dbReference type="Proteomes" id="UP000057158"/>
    </source>
</evidence>
<keyword evidence="2" id="KW-1003">Cell membrane</keyword>
<feature type="transmembrane region" description="Helical" evidence="6">
    <location>
        <begin position="114"/>
        <end position="135"/>
    </location>
</feature>
<evidence type="ECO:0000256" key="2">
    <source>
        <dbReference type="ARBA" id="ARBA00022475"/>
    </source>
</evidence>
<dbReference type="GO" id="GO:0005886">
    <property type="term" value="C:plasma membrane"/>
    <property type="evidence" value="ECO:0007669"/>
    <property type="project" value="UniProtKB-SubCell"/>
</dbReference>
<feature type="transmembrane region" description="Helical" evidence="6">
    <location>
        <begin position="256"/>
        <end position="277"/>
    </location>
</feature>
<reference evidence="8 9" key="1">
    <citation type="submission" date="2015-07" db="EMBL/GenBank/DDBJ databases">
        <title>Isolation and Genomic Characterization of a Novel Halophilic Metal-Reducing Deltaproteobacterium from the Deep Subsurface.</title>
        <authorList>
            <person name="Badalamenti J.P."/>
            <person name="Summers Z.M."/>
            <person name="Gralnick J.A."/>
            <person name="Bond D.R."/>
        </authorList>
    </citation>
    <scope>NUCLEOTIDE SEQUENCE [LARGE SCALE GENOMIC DNA]</scope>
    <source>
        <strain evidence="8 9">WTL</strain>
    </source>
</reference>
<comment type="subcellular location">
    <subcellularLocation>
        <location evidence="1">Cell membrane</location>
        <topology evidence="1">Multi-pass membrane protein</topology>
    </subcellularLocation>
</comment>
<evidence type="ECO:0000259" key="7">
    <source>
        <dbReference type="PROSITE" id="PS50850"/>
    </source>
</evidence>
<dbReference type="Gene3D" id="1.20.1250.20">
    <property type="entry name" value="MFS general substrate transporter like domains"/>
    <property type="match status" value="2"/>
</dbReference>
<dbReference type="KEGG" id="des:DSOUD_0818"/>
<feature type="domain" description="Major facilitator superfamily (MFS) profile" evidence="7">
    <location>
        <begin position="18"/>
        <end position="413"/>
    </location>
</feature>
<evidence type="ECO:0000256" key="5">
    <source>
        <dbReference type="ARBA" id="ARBA00023136"/>
    </source>
</evidence>
<sequence length="418" mass="44469">MTMKSPPTPNSWSSLARVFLPFAFGYFLSYIFRVVNAVIAPSLASDLGLDPSRLGLLTSAYFLTFAAFQLPLGLLLDRYGPRRIEAILLLFAAIGALVFARAESLAGLVLGRALIGLGVSACLMAAFKAFVLWFPPARLPFVNGLQMVSGGLGAMTATAPVAALLQVTDWRGVFTLLALLSFLAAVIVFSVVPERKQKEAAPDLQLQLRGIATVFGSPLFWRIAPWTIASQATFLAIQGLWAGPWMRDVAGLDGPAAARVLLLIAFSMVAGFFLFGIISERLGRRGVPLMTVAAFGMGTFMLVQLLLALVGTRFSAPLWLLFGFFGTASILPYAVLSQSFGPRLAGRANTGLNLLVFVAAFAAQWGIGSVIGLWLGTAAGTYAATGYRAGFGLMLALQSAACLWFLASGCKGRPIIRK</sequence>
<dbReference type="AlphaFoldDB" id="A0A0M4D7S6"/>
<organism evidence="8 9">
    <name type="scientific">Desulfuromonas soudanensis</name>
    <dbReference type="NCBI Taxonomy" id="1603606"/>
    <lineage>
        <taxon>Bacteria</taxon>
        <taxon>Pseudomonadati</taxon>
        <taxon>Thermodesulfobacteriota</taxon>
        <taxon>Desulfuromonadia</taxon>
        <taxon>Desulfuromonadales</taxon>
        <taxon>Desulfuromonadaceae</taxon>
        <taxon>Desulfuromonas</taxon>
    </lineage>
</organism>
<evidence type="ECO:0000256" key="3">
    <source>
        <dbReference type="ARBA" id="ARBA00022692"/>
    </source>
</evidence>
<feature type="transmembrane region" description="Helical" evidence="6">
    <location>
        <begin position="352"/>
        <end position="375"/>
    </location>
</feature>
<dbReference type="PROSITE" id="PS50850">
    <property type="entry name" value="MFS"/>
    <property type="match status" value="1"/>
</dbReference>
<evidence type="ECO:0000313" key="8">
    <source>
        <dbReference type="EMBL" id="ALC15605.1"/>
    </source>
</evidence>
<keyword evidence="4 6" id="KW-1133">Transmembrane helix</keyword>
<dbReference type="RefSeq" id="WP_053549798.1">
    <property type="nucleotide sequence ID" value="NZ_CP010802.1"/>
</dbReference>
<feature type="transmembrane region" description="Helical" evidence="6">
    <location>
        <begin position="289"/>
        <end position="310"/>
    </location>
</feature>
<feature type="transmembrane region" description="Helical" evidence="6">
    <location>
        <begin position="387"/>
        <end position="407"/>
    </location>
</feature>
<feature type="transmembrane region" description="Helical" evidence="6">
    <location>
        <begin position="12"/>
        <end position="32"/>
    </location>
</feature>
<evidence type="ECO:0000256" key="4">
    <source>
        <dbReference type="ARBA" id="ARBA00022989"/>
    </source>
</evidence>
<dbReference type="EMBL" id="CP010802">
    <property type="protein sequence ID" value="ALC15605.1"/>
    <property type="molecule type" value="Genomic_DNA"/>
</dbReference>
<dbReference type="Pfam" id="PF07690">
    <property type="entry name" value="MFS_1"/>
    <property type="match status" value="1"/>
</dbReference>
<feature type="transmembrane region" description="Helical" evidence="6">
    <location>
        <begin position="219"/>
        <end position="241"/>
    </location>
</feature>
<dbReference type="InterPro" id="IPR050189">
    <property type="entry name" value="MFS_Efflux_Transporters"/>
</dbReference>
<dbReference type="STRING" id="1603606.DSOUD_0818"/>
<accession>A0A0M4D7S6</accession>
<dbReference type="PANTHER" id="PTHR43124">
    <property type="entry name" value="PURINE EFFLUX PUMP PBUE"/>
    <property type="match status" value="1"/>
</dbReference>
<feature type="transmembrane region" description="Helical" evidence="6">
    <location>
        <begin position="173"/>
        <end position="192"/>
    </location>
</feature>
<feature type="transmembrane region" description="Helical" evidence="6">
    <location>
        <begin position="84"/>
        <end position="102"/>
    </location>
</feature>
<feature type="transmembrane region" description="Helical" evidence="6">
    <location>
        <begin position="52"/>
        <end position="72"/>
    </location>
</feature>
<dbReference type="PANTHER" id="PTHR43124:SF3">
    <property type="entry name" value="CHLORAMPHENICOL EFFLUX PUMP RV0191"/>
    <property type="match status" value="1"/>
</dbReference>
<name>A0A0M4D7S6_9BACT</name>
<evidence type="ECO:0000256" key="6">
    <source>
        <dbReference type="SAM" id="Phobius"/>
    </source>
</evidence>
<dbReference type="SUPFAM" id="SSF103473">
    <property type="entry name" value="MFS general substrate transporter"/>
    <property type="match status" value="1"/>
</dbReference>
<dbReference type="Proteomes" id="UP000057158">
    <property type="component" value="Chromosome"/>
</dbReference>
<dbReference type="OrthoDB" id="5315372at2"/>
<dbReference type="InterPro" id="IPR011701">
    <property type="entry name" value="MFS"/>
</dbReference>